<dbReference type="RefSeq" id="WP_315881511.1">
    <property type="nucleotide sequence ID" value="NZ_JAWCTQ010000068.1"/>
</dbReference>
<gene>
    <name evidence="5" type="ORF">RND61_31110</name>
</gene>
<evidence type="ECO:0000313" key="5">
    <source>
        <dbReference type="EMBL" id="MDT9686481.1"/>
    </source>
</evidence>
<protein>
    <submittedName>
        <fullName evidence="5">Carbohydrate kinase family protein</fullName>
    </submittedName>
</protein>
<proteinExistence type="inferred from homology"/>
<dbReference type="InterPro" id="IPR050306">
    <property type="entry name" value="PfkB_Carbo_kinase"/>
</dbReference>
<organism evidence="5 6">
    <name type="scientific">Streptomyces tamarix</name>
    <dbReference type="NCBI Taxonomy" id="3078565"/>
    <lineage>
        <taxon>Bacteria</taxon>
        <taxon>Bacillati</taxon>
        <taxon>Actinomycetota</taxon>
        <taxon>Actinomycetes</taxon>
        <taxon>Kitasatosporales</taxon>
        <taxon>Streptomycetaceae</taxon>
        <taxon>Streptomyces</taxon>
    </lineage>
</organism>
<dbReference type="InterPro" id="IPR029056">
    <property type="entry name" value="Ribokinase-like"/>
</dbReference>
<dbReference type="GO" id="GO:0016301">
    <property type="term" value="F:kinase activity"/>
    <property type="evidence" value="ECO:0007669"/>
    <property type="project" value="UniProtKB-KW"/>
</dbReference>
<dbReference type="SUPFAM" id="SSF53613">
    <property type="entry name" value="Ribokinase-like"/>
    <property type="match status" value="1"/>
</dbReference>
<dbReference type="EMBL" id="JAWCTQ010000068">
    <property type="protein sequence ID" value="MDT9686481.1"/>
    <property type="molecule type" value="Genomic_DNA"/>
</dbReference>
<name>A0ABU3QUP4_9ACTN</name>
<sequence length="328" mass="35362">MRVAISGSIATDHLMVFPGAFREHLIPDRLDTISLSFLVDDLEVRHGGVAANIAYGLGCLGHAPVLVGAAGSDFGEHRVRLKEHGVDTDFVHISPERRTARFMCLTDREQNQIASFYTGAMAEARDIDLGDVVRRAGDVGVVLVCPNDPAAMLRHTEESRRLGIPFAADPSQQLARLDRDEARQLVTGARWLFTNGYEASLLQERTGWSRNDILSRVGLWLTTLAADGVRLEAAEEEPYTVRAAAPRDIADPTGAGDAFRAGFLAAACWGETAEMSARLGCAVASLALEGLGGQGYVLDRATLLKRVEGTYGTAAALPFARHLETPQP</sequence>
<dbReference type="PANTHER" id="PTHR43085">
    <property type="entry name" value="HEXOKINASE FAMILY MEMBER"/>
    <property type="match status" value="1"/>
</dbReference>
<evidence type="ECO:0000256" key="3">
    <source>
        <dbReference type="ARBA" id="ARBA00022777"/>
    </source>
</evidence>
<dbReference type="PANTHER" id="PTHR43085:SF46">
    <property type="entry name" value="ADENOSINE KINASE"/>
    <property type="match status" value="1"/>
</dbReference>
<evidence type="ECO:0000313" key="6">
    <source>
        <dbReference type="Proteomes" id="UP001250181"/>
    </source>
</evidence>
<evidence type="ECO:0000256" key="1">
    <source>
        <dbReference type="ARBA" id="ARBA00010688"/>
    </source>
</evidence>
<dbReference type="PROSITE" id="PS00583">
    <property type="entry name" value="PFKB_KINASES_1"/>
    <property type="match status" value="1"/>
</dbReference>
<reference evidence="5 6" key="1">
    <citation type="submission" date="2023-09" db="EMBL/GenBank/DDBJ databases">
        <title>Streptomyces sp. nov.: A antagonism against Alternaria gaisen Producing Streptochlin, Isolated from Tamarix root soil.</title>
        <authorList>
            <person name="Chen Y."/>
        </authorList>
    </citation>
    <scope>NUCLEOTIDE SEQUENCE [LARGE SCALE GENOMIC DNA]</scope>
    <source>
        <strain evidence="5 6">TRM76323</strain>
    </source>
</reference>
<evidence type="ECO:0000259" key="4">
    <source>
        <dbReference type="Pfam" id="PF00294"/>
    </source>
</evidence>
<dbReference type="InterPro" id="IPR002173">
    <property type="entry name" value="Carboh/pur_kinase_PfkB_CS"/>
</dbReference>
<keyword evidence="3 5" id="KW-0418">Kinase</keyword>
<keyword evidence="6" id="KW-1185">Reference proteome</keyword>
<dbReference type="Gene3D" id="3.40.1190.20">
    <property type="match status" value="1"/>
</dbReference>
<dbReference type="InterPro" id="IPR011611">
    <property type="entry name" value="PfkB_dom"/>
</dbReference>
<evidence type="ECO:0000256" key="2">
    <source>
        <dbReference type="ARBA" id="ARBA00022679"/>
    </source>
</evidence>
<dbReference type="PROSITE" id="PS00584">
    <property type="entry name" value="PFKB_KINASES_2"/>
    <property type="match status" value="1"/>
</dbReference>
<dbReference type="Pfam" id="PF00294">
    <property type="entry name" value="PfkB"/>
    <property type="match status" value="1"/>
</dbReference>
<dbReference type="CDD" id="cd01942">
    <property type="entry name" value="ribokinase_group_A"/>
    <property type="match status" value="1"/>
</dbReference>
<accession>A0ABU3QUP4</accession>
<dbReference type="Proteomes" id="UP001250181">
    <property type="component" value="Unassembled WGS sequence"/>
</dbReference>
<keyword evidence="2" id="KW-0808">Transferase</keyword>
<comment type="similarity">
    <text evidence="1">Belongs to the carbohydrate kinase PfkB family.</text>
</comment>
<feature type="domain" description="Carbohydrate kinase PfkB" evidence="4">
    <location>
        <begin position="35"/>
        <end position="294"/>
    </location>
</feature>
<comment type="caution">
    <text evidence="5">The sequence shown here is derived from an EMBL/GenBank/DDBJ whole genome shotgun (WGS) entry which is preliminary data.</text>
</comment>